<name>A0A926J5Z4_9RHOB</name>
<comment type="caution">
    <text evidence="1">The sequence shown here is derived from an EMBL/GenBank/DDBJ whole genome shotgun (WGS) entry which is preliminary data.</text>
</comment>
<proteinExistence type="predicted"/>
<accession>A0A926J5Z4</accession>
<reference evidence="1" key="1">
    <citation type="submission" date="2020-08" db="EMBL/GenBank/DDBJ databases">
        <title>Paracoccus amoyensis sp. nov., isolated from the surface seawater at coast of Xiamen, Fujian.</title>
        <authorList>
            <person name="Lyu L."/>
        </authorList>
    </citation>
    <scope>NUCLEOTIDE SEQUENCE</scope>
    <source>
        <strain evidence="1">11-3</strain>
    </source>
</reference>
<dbReference type="RefSeq" id="WP_187793196.1">
    <property type="nucleotide sequence ID" value="NZ_JACOQL010000002.1"/>
</dbReference>
<dbReference type="Proteomes" id="UP000608594">
    <property type="component" value="Unassembled WGS sequence"/>
</dbReference>
<evidence type="ECO:0000313" key="1">
    <source>
        <dbReference type="EMBL" id="MBC9246742.1"/>
    </source>
</evidence>
<sequence>MPRIFRKLAILHKIETTYGVLAAPAGANAVIGKNVTFTPIEAEEVSRDLLLPYMGNQGVILTGKHARLEFEVEIAGSGTAGTAPKWASLMRACGFAETLEAGATATYSIVEDSQDSGSIYFEIDGVRHVLLGCRGTFSLSFAPKAIPNFRFTMTGLLGTITDQALTPVTMAGWQTPLEGSSANTTMMLHGRNSVAESLQIDLGNTVIPRFLIGSESVIISDRRVTGMAVVEAKTLAEIDWFARALNRSRGALSLVHGKTPGNIVEITAPAVEIGKITQGQTDGILNYSLPLSLCPVAGRDELVIISR</sequence>
<dbReference type="EMBL" id="JACOQL010000002">
    <property type="protein sequence ID" value="MBC9246742.1"/>
    <property type="molecule type" value="Genomic_DNA"/>
</dbReference>
<organism evidence="1 2">
    <name type="scientific">Paracoccus amoyensis</name>
    <dbReference type="NCBI Taxonomy" id="2760093"/>
    <lineage>
        <taxon>Bacteria</taxon>
        <taxon>Pseudomonadati</taxon>
        <taxon>Pseudomonadota</taxon>
        <taxon>Alphaproteobacteria</taxon>
        <taxon>Rhodobacterales</taxon>
        <taxon>Paracoccaceae</taxon>
        <taxon>Paracoccus</taxon>
    </lineage>
</organism>
<dbReference type="InterPro" id="IPR044000">
    <property type="entry name" value="Phage_tube_2"/>
</dbReference>
<evidence type="ECO:0000313" key="2">
    <source>
        <dbReference type="Proteomes" id="UP000608594"/>
    </source>
</evidence>
<dbReference type="Pfam" id="PF18906">
    <property type="entry name" value="Phage_tube_2"/>
    <property type="match status" value="1"/>
</dbReference>
<dbReference type="AlphaFoldDB" id="A0A926J5Z4"/>
<keyword evidence="2" id="KW-1185">Reference proteome</keyword>
<evidence type="ECO:0008006" key="3">
    <source>
        <dbReference type="Google" id="ProtNLM"/>
    </source>
</evidence>
<gene>
    <name evidence="1" type="ORF">H4P12_08455</name>
</gene>
<protein>
    <recommendedName>
        <fullName evidence="3">Tail protein</fullName>
    </recommendedName>
</protein>